<comment type="similarity">
    <text evidence="4">Belongs to the copper transporter (Ctr) (TC 1.A.56) family. SLC31A subfamily.</text>
</comment>
<sequence>MNHTMHIIKEAMKNSSMHKCNHSMHNQMKHGAAGSNHSGMTMYFNLANPFYLFLKELFITSNGAICGGAIVLFVLTILYEGLKTYREILLYRKIRKNRKYLMNESVTPSTLLNDNHHDITPSGDAEIITPNSSTTFKSRKKYIYPVYLERPFSRNRFALTRFTKDHVIQSILHLLQTFISYLLMLAFMTFNVWICLAILLGSMIGYFIFGWRKSLILENLDHCH</sequence>
<reference evidence="5" key="1">
    <citation type="journal article" date="2015" name="Elife">
        <title>Stem cells and fluid flow drive cyst formation in an invertebrate excretory organ.</title>
        <authorList>
            <person name="Thi-Kim Vu H."/>
            <person name="Rink J.C."/>
            <person name="McKinney S.A."/>
            <person name="McClain M."/>
            <person name="Lakshmanaperumal N."/>
            <person name="Alexander R."/>
            <person name="Sanchez Alvarado A."/>
        </authorList>
    </citation>
    <scope>NUCLEOTIDE SEQUENCE</scope>
</reference>
<keyword evidence="4" id="KW-0187">Copper transport</keyword>
<evidence type="ECO:0000256" key="4">
    <source>
        <dbReference type="RuleBase" id="RU367022"/>
    </source>
</evidence>
<dbReference type="GO" id="GO:0016020">
    <property type="term" value="C:membrane"/>
    <property type="evidence" value="ECO:0007669"/>
    <property type="project" value="UniProtKB-SubCell"/>
</dbReference>
<organism evidence="5">
    <name type="scientific">Schmidtea mediterranea</name>
    <name type="common">Freshwater planarian flatworm</name>
    <dbReference type="NCBI Taxonomy" id="79327"/>
    <lineage>
        <taxon>Eukaryota</taxon>
        <taxon>Metazoa</taxon>
        <taxon>Spiralia</taxon>
        <taxon>Lophotrochozoa</taxon>
        <taxon>Platyhelminthes</taxon>
        <taxon>Rhabditophora</taxon>
        <taxon>Seriata</taxon>
        <taxon>Tricladida</taxon>
        <taxon>Continenticola</taxon>
        <taxon>Geoplanoidea</taxon>
        <taxon>Dugesiidae</taxon>
        <taxon>Schmidtea</taxon>
    </lineage>
</organism>
<feature type="transmembrane region" description="Helical" evidence="4">
    <location>
        <begin position="166"/>
        <end position="184"/>
    </location>
</feature>
<keyword evidence="3 4" id="KW-0472">Membrane</keyword>
<keyword evidence="4" id="KW-0186">Copper</keyword>
<dbReference type="GO" id="GO:0005375">
    <property type="term" value="F:copper ion transmembrane transporter activity"/>
    <property type="evidence" value="ECO:0007669"/>
    <property type="project" value="UniProtKB-UniRule"/>
</dbReference>
<keyword evidence="4" id="KW-0813">Transport</keyword>
<evidence type="ECO:0000256" key="3">
    <source>
        <dbReference type="ARBA" id="ARBA00023136"/>
    </source>
</evidence>
<protein>
    <recommendedName>
        <fullName evidence="4">Copper transport protein</fullName>
    </recommendedName>
</protein>
<keyword evidence="4" id="KW-0406">Ion transport</keyword>
<dbReference type="EMBL" id="KT163682">
    <property type="protein sequence ID" value="AKN21632.1"/>
    <property type="molecule type" value="mRNA"/>
</dbReference>
<gene>
    <name evidence="5" type="primary">slc31a-2</name>
</gene>
<keyword evidence="1 4" id="KW-0812">Transmembrane</keyword>
<dbReference type="InterPro" id="IPR007274">
    <property type="entry name" value="Cop_transporter"/>
</dbReference>
<feature type="transmembrane region" description="Helical" evidence="4">
    <location>
        <begin position="57"/>
        <end position="79"/>
    </location>
</feature>
<dbReference type="PANTHER" id="PTHR12483:SF115">
    <property type="entry name" value="COPPER TRANSPORT PROTEIN"/>
    <property type="match status" value="1"/>
</dbReference>
<dbReference type="Pfam" id="PF04145">
    <property type="entry name" value="Ctr"/>
    <property type="match status" value="1"/>
</dbReference>
<dbReference type="PANTHER" id="PTHR12483">
    <property type="entry name" value="SOLUTE CARRIER FAMILY 31 COPPER TRANSPORTERS"/>
    <property type="match status" value="1"/>
</dbReference>
<name>A0A0H3YFI8_SCHMD</name>
<comment type="subcellular location">
    <subcellularLocation>
        <location evidence="4">Membrane</location>
        <topology evidence="4">Multi-pass membrane protein</topology>
    </subcellularLocation>
</comment>
<feature type="transmembrane region" description="Helical" evidence="4">
    <location>
        <begin position="190"/>
        <end position="209"/>
    </location>
</feature>
<evidence type="ECO:0000256" key="2">
    <source>
        <dbReference type="ARBA" id="ARBA00022989"/>
    </source>
</evidence>
<evidence type="ECO:0000313" key="5">
    <source>
        <dbReference type="EMBL" id="AKN21632.1"/>
    </source>
</evidence>
<proteinExistence type="evidence at transcript level"/>
<keyword evidence="2 4" id="KW-1133">Transmembrane helix</keyword>
<dbReference type="AlphaFoldDB" id="A0A0H3YFI8"/>
<accession>A0A0H3YFI8</accession>
<evidence type="ECO:0000256" key="1">
    <source>
        <dbReference type="ARBA" id="ARBA00022692"/>
    </source>
</evidence>